<name>A0A5A7P681_STRAF</name>
<protein>
    <submittedName>
        <fullName evidence="2">Gibberellin 2-oxidase 6</fullName>
    </submittedName>
</protein>
<dbReference type="EMBL" id="BKCP01002558">
    <property type="protein sequence ID" value="GER28425.1"/>
    <property type="molecule type" value="Genomic_DNA"/>
</dbReference>
<evidence type="ECO:0000313" key="3">
    <source>
        <dbReference type="Proteomes" id="UP000325081"/>
    </source>
</evidence>
<evidence type="ECO:0000256" key="1">
    <source>
        <dbReference type="SAM" id="MobiDB-lite"/>
    </source>
</evidence>
<feature type="compositionally biased region" description="Acidic residues" evidence="1">
    <location>
        <begin position="152"/>
        <end position="164"/>
    </location>
</feature>
<feature type="region of interest" description="Disordered" evidence="1">
    <location>
        <begin position="139"/>
        <end position="164"/>
    </location>
</feature>
<gene>
    <name evidence="2" type="ORF">STAS_04216</name>
</gene>
<organism evidence="2 3">
    <name type="scientific">Striga asiatica</name>
    <name type="common">Asiatic witchweed</name>
    <name type="synonym">Buchnera asiatica</name>
    <dbReference type="NCBI Taxonomy" id="4170"/>
    <lineage>
        <taxon>Eukaryota</taxon>
        <taxon>Viridiplantae</taxon>
        <taxon>Streptophyta</taxon>
        <taxon>Embryophyta</taxon>
        <taxon>Tracheophyta</taxon>
        <taxon>Spermatophyta</taxon>
        <taxon>Magnoliopsida</taxon>
        <taxon>eudicotyledons</taxon>
        <taxon>Gunneridae</taxon>
        <taxon>Pentapetalae</taxon>
        <taxon>asterids</taxon>
        <taxon>lamiids</taxon>
        <taxon>Lamiales</taxon>
        <taxon>Orobanchaceae</taxon>
        <taxon>Buchnereae</taxon>
        <taxon>Striga</taxon>
    </lineage>
</organism>
<dbReference type="Proteomes" id="UP000325081">
    <property type="component" value="Unassembled WGS sequence"/>
</dbReference>
<proteinExistence type="predicted"/>
<dbReference type="AlphaFoldDB" id="A0A5A7P681"/>
<evidence type="ECO:0000313" key="2">
    <source>
        <dbReference type="EMBL" id="GER28425.1"/>
    </source>
</evidence>
<keyword evidence="3" id="KW-1185">Reference proteome</keyword>
<accession>A0A5A7P681</accession>
<reference evidence="3" key="1">
    <citation type="journal article" date="2019" name="Curr. Biol.">
        <title>Genome Sequence of Striga asiatica Provides Insight into the Evolution of Plant Parasitism.</title>
        <authorList>
            <person name="Yoshida S."/>
            <person name="Kim S."/>
            <person name="Wafula E.K."/>
            <person name="Tanskanen J."/>
            <person name="Kim Y.M."/>
            <person name="Honaas L."/>
            <person name="Yang Z."/>
            <person name="Spallek T."/>
            <person name="Conn C.E."/>
            <person name="Ichihashi Y."/>
            <person name="Cheong K."/>
            <person name="Cui S."/>
            <person name="Der J.P."/>
            <person name="Gundlach H."/>
            <person name="Jiao Y."/>
            <person name="Hori C."/>
            <person name="Ishida J.K."/>
            <person name="Kasahara H."/>
            <person name="Kiba T."/>
            <person name="Kim M.S."/>
            <person name="Koo N."/>
            <person name="Laohavisit A."/>
            <person name="Lee Y.H."/>
            <person name="Lumba S."/>
            <person name="McCourt P."/>
            <person name="Mortimer J.C."/>
            <person name="Mutuku J.M."/>
            <person name="Nomura T."/>
            <person name="Sasaki-Sekimoto Y."/>
            <person name="Seto Y."/>
            <person name="Wang Y."/>
            <person name="Wakatake T."/>
            <person name="Sakakibara H."/>
            <person name="Demura T."/>
            <person name="Yamaguchi S."/>
            <person name="Yoneyama K."/>
            <person name="Manabe R.I."/>
            <person name="Nelson D.C."/>
            <person name="Schulman A.H."/>
            <person name="Timko M.P."/>
            <person name="dePamphilis C.W."/>
            <person name="Choi D."/>
            <person name="Shirasu K."/>
        </authorList>
    </citation>
    <scope>NUCLEOTIDE SEQUENCE [LARGE SCALE GENOMIC DNA]</scope>
    <source>
        <strain evidence="3">cv. UVA1</strain>
    </source>
</reference>
<comment type="caution">
    <text evidence="2">The sequence shown here is derived from an EMBL/GenBank/DDBJ whole genome shotgun (WGS) entry which is preliminary data.</text>
</comment>
<sequence>MISTSSDLMALAQQTTVKKGARRRGDRGGDPTCVFVDGISGSSKGGGMIGVGGRTVGCRREGQWVAGEKSGNCGGVRQCVYTDGGTPAHSHRPVTSNLTQRRQTIARFCRPPVGLSSSPPSFVGEFSSSALLTDRIRPSRSSYFQPRKNDGEATEGSDELDLYF</sequence>